<reference evidence="3" key="1">
    <citation type="submission" date="2015-11" db="EMBL/GenBank/DDBJ databases">
        <title>De novo transcriptome assembly of four potential Pierce s Disease insect vectors from Arizona vineyards.</title>
        <authorList>
            <person name="Tassone E.E."/>
        </authorList>
    </citation>
    <scope>NUCLEOTIDE SEQUENCE</scope>
</reference>
<evidence type="ECO:0000313" key="3">
    <source>
        <dbReference type="EMBL" id="JAS89286.1"/>
    </source>
</evidence>
<name>A0A1B6IQT6_9HEMI</name>
<dbReference type="PANTHER" id="PTHR37984">
    <property type="entry name" value="PROTEIN CBG26694"/>
    <property type="match status" value="1"/>
</dbReference>
<dbReference type="SUPFAM" id="SSF53098">
    <property type="entry name" value="Ribonuclease H-like"/>
    <property type="match status" value="1"/>
</dbReference>
<dbReference type="EC" id="2.7.7.49" evidence="1"/>
<dbReference type="Pfam" id="PF17921">
    <property type="entry name" value="Integrase_H2C2"/>
    <property type="match status" value="1"/>
</dbReference>
<dbReference type="InterPro" id="IPR036397">
    <property type="entry name" value="RNaseH_sf"/>
</dbReference>
<dbReference type="GO" id="GO:0003676">
    <property type="term" value="F:nucleic acid binding"/>
    <property type="evidence" value="ECO:0007669"/>
    <property type="project" value="InterPro"/>
</dbReference>
<dbReference type="InterPro" id="IPR050951">
    <property type="entry name" value="Retrovirus_Pol_polyprotein"/>
</dbReference>
<dbReference type="Gene3D" id="1.10.340.70">
    <property type="match status" value="1"/>
</dbReference>
<dbReference type="EMBL" id="GECU01018420">
    <property type="protein sequence ID" value="JAS89286.1"/>
    <property type="molecule type" value="Transcribed_RNA"/>
</dbReference>
<proteinExistence type="predicted"/>
<dbReference type="GO" id="GO:0015074">
    <property type="term" value="P:DNA integration"/>
    <property type="evidence" value="ECO:0007669"/>
    <property type="project" value="InterPro"/>
</dbReference>
<dbReference type="InterPro" id="IPR001584">
    <property type="entry name" value="Integrase_cat-core"/>
</dbReference>
<feature type="domain" description="Integrase catalytic" evidence="2">
    <location>
        <begin position="167"/>
        <end position="326"/>
    </location>
</feature>
<organism evidence="3">
    <name type="scientific">Homalodisca liturata</name>
    <dbReference type="NCBI Taxonomy" id="320908"/>
    <lineage>
        <taxon>Eukaryota</taxon>
        <taxon>Metazoa</taxon>
        <taxon>Ecdysozoa</taxon>
        <taxon>Arthropoda</taxon>
        <taxon>Hexapoda</taxon>
        <taxon>Insecta</taxon>
        <taxon>Pterygota</taxon>
        <taxon>Neoptera</taxon>
        <taxon>Paraneoptera</taxon>
        <taxon>Hemiptera</taxon>
        <taxon>Auchenorrhyncha</taxon>
        <taxon>Membracoidea</taxon>
        <taxon>Cicadellidae</taxon>
        <taxon>Cicadellinae</taxon>
        <taxon>Proconiini</taxon>
        <taxon>Homalodisca</taxon>
    </lineage>
</organism>
<dbReference type="Gene3D" id="3.30.420.10">
    <property type="entry name" value="Ribonuclease H-like superfamily/Ribonuclease H"/>
    <property type="match status" value="1"/>
</dbReference>
<evidence type="ECO:0000256" key="1">
    <source>
        <dbReference type="ARBA" id="ARBA00012493"/>
    </source>
</evidence>
<gene>
    <name evidence="3" type="ORF">g.5982</name>
</gene>
<dbReference type="AlphaFoldDB" id="A0A1B6IQT6"/>
<dbReference type="InterPro" id="IPR041588">
    <property type="entry name" value="Integrase_H2C2"/>
</dbReference>
<dbReference type="PANTHER" id="PTHR37984:SF15">
    <property type="entry name" value="INTEGRASE CATALYTIC DOMAIN-CONTAINING PROTEIN"/>
    <property type="match status" value="1"/>
</dbReference>
<dbReference type="PROSITE" id="PS50994">
    <property type="entry name" value="INTEGRASE"/>
    <property type="match status" value="1"/>
</dbReference>
<evidence type="ECO:0000259" key="2">
    <source>
        <dbReference type="PROSITE" id="PS50994"/>
    </source>
</evidence>
<dbReference type="InterPro" id="IPR012337">
    <property type="entry name" value="RNaseH-like_sf"/>
</dbReference>
<sequence length="460" mass="53893">MDNITADTLSRISPQHMSSDANNLTELSIHYIERIPDQHLQDQLRNLPQLQHQDPKLQTLIEILQSPMETNEFQQLYTNYRLYDNTLLQNFKGKWLIVIPESVIKPLILECHLYYLHCGAKKCFLLLRENFIFKNMHRTIRQLLSSCDKCQRCKINNHPLNSQAKGVKCREKNDQLAVDIIGPLPTSVGNTKYMLIVIDIFTKFVKLYPLQRATTRSILHKLFHHHFPNYGFPKRIQSDNGTQFKSNEWIRKFESHSIQLIYSPVYHPSFNLAERPIREIKRCLRTYCSQNHKRWVKYVPVINECLNEIYHESTGFTPNELQFGTRNIRFWEKYVSNPLAEEVPIEHKLLIARRKLEESRKKRSDKINEKRKPVSLQINDQVLVKSHHLSKAIAGETSKLFEVYEGPFIIQEILGKSTYQISDLSKEHVYGPYHISSLKPYKNSVNNAIEDTEVVASGRA</sequence>
<protein>
    <recommendedName>
        <fullName evidence="1">RNA-directed DNA polymerase</fullName>
        <ecNumber evidence="1">2.7.7.49</ecNumber>
    </recommendedName>
</protein>
<dbReference type="GO" id="GO:0003964">
    <property type="term" value="F:RNA-directed DNA polymerase activity"/>
    <property type="evidence" value="ECO:0007669"/>
    <property type="project" value="UniProtKB-EC"/>
</dbReference>
<accession>A0A1B6IQT6</accession>
<dbReference type="Pfam" id="PF00665">
    <property type="entry name" value="rve"/>
    <property type="match status" value="1"/>
</dbReference>